<accession>A0AAV4VVA9</accession>
<gene>
    <name evidence="1" type="ORF">CDAR_620431</name>
</gene>
<dbReference type="Proteomes" id="UP001054837">
    <property type="component" value="Unassembled WGS sequence"/>
</dbReference>
<dbReference type="EMBL" id="BPLQ01013620">
    <property type="protein sequence ID" value="GIY73534.1"/>
    <property type="molecule type" value="Genomic_DNA"/>
</dbReference>
<sequence length="106" mass="12497">MGEKYFQQEVLFQIDPLEQRKYVCRHQKRRCDHYQNVSSHAANATKSYDVRNLFAHHRLNLEQDSSRKRNILQSEIVEFGNHCKGTCRVHMLSKQCNGLRGLTSFS</sequence>
<comment type="caution">
    <text evidence="1">The sequence shown here is derived from an EMBL/GenBank/DDBJ whole genome shotgun (WGS) entry which is preliminary data.</text>
</comment>
<evidence type="ECO:0000313" key="1">
    <source>
        <dbReference type="EMBL" id="GIY73534.1"/>
    </source>
</evidence>
<evidence type="ECO:0000313" key="2">
    <source>
        <dbReference type="Proteomes" id="UP001054837"/>
    </source>
</evidence>
<dbReference type="AlphaFoldDB" id="A0AAV4VVA9"/>
<protein>
    <submittedName>
        <fullName evidence="1">Uncharacterized protein</fullName>
    </submittedName>
</protein>
<organism evidence="1 2">
    <name type="scientific">Caerostris darwini</name>
    <dbReference type="NCBI Taxonomy" id="1538125"/>
    <lineage>
        <taxon>Eukaryota</taxon>
        <taxon>Metazoa</taxon>
        <taxon>Ecdysozoa</taxon>
        <taxon>Arthropoda</taxon>
        <taxon>Chelicerata</taxon>
        <taxon>Arachnida</taxon>
        <taxon>Araneae</taxon>
        <taxon>Araneomorphae</taxon>
        <taxon>Entelegynae</taxon>
        <taxon>Araneoidea</taxon>
        <taxon>Araneidae</taxon>
        <taxon>Caerostris</taxon>
    </lineage>
</organism>
<name>A0AAV4VVA9_9ARAC</name>
<proteinExistence type="predicted"/>
<reference evidence="1 2" key="1">
    <citation type="submission" date="2021-06" db="EMBL/GenBank/DDBJ databases">
        <title>Caerostris darwini draft genome.</title>
        <authorList>
            <person name="Kono N."/>
            <person name="Arakawa K."/>
        </authorList>
    </citation>
    <scope>NUCLEOTIDE SEQUENCE [LARGE SCALE GENOMIC DNA]</scope>
</reference>
<keyword evidence="2" id="KW-1185">Reference proteome</keyword>